<sequence length="360" mass="39386">MSVKTLRQAPGPDPVRADTARILRHALTPQDARAALNHARRCLGSYGSVSAPRFLADARMLASGLPLAVRELMDAARLDDRKHAVMITGNVVADGELGPTPAHWREADTEDSRVYGMLLALYATLLGDIVGWATQQAGRLIADVLPTPGDEDKILNSCSSRELVWHTEDAFSPYRAEYVGLSCLRSPDATPTTLSSVRPGLVPQWARDVLRQPRFEILPDNAHSGPDGPGPSAGSSTASPQAFDRLDRLRREPPAVALLDGAPDAPVLRIDRDFVRAREGDAEAAEALAWLVAHLDANLYDLPMRVGDVCFIDNRTSVHGRRPFRARYDGTDRWLKRVNAVCDLRRSRPARSCADDRVIG</sequence>
<feature type="domain" description="TauD/TfdA-like" evidence="6">
    <location>
        <begin position="279"/>
        <end position="338"/>
    </location>
</feature>
<keyword evidence="8" id="KW-1185">Reference proteome</keyword>
<dbReference type="NCBIfam" id="NF041363">
    <property type="entry name" value="GntD_guanitoxin"/>
    <property type="match status" value="1"/>
</dbReference>
<name>A0ABZ1F4I8_9ACTN</name>
<feature type="region of interest" description="Disordered" evidence="5">
    <location>
        <begin position="218"/>
        <end position="240"/>
    </location>
</feature>
<evidence type="ECO:0000256" key="4">
    <source>
        <dbReference type="ARBA" id="ARBA00023004"/>
    </source>
</evidence>
<keyword evidence="7" id="KW-0223">Dioxygenase</keyword>
<dbReference type="InterPro" id="IPR003819">
    <property type="entry name" value="TauD/TfdA-like"/>
</dbReference>
<reference evidence="7 8" key="1">
    <citation type="submission" date="2022-10" db="EMBL/GenBank/DDBJ databases">
        <title>The complete genomes of actinobacterial strains from the NBC collection.</title>
        <authorList>
            <person name="Joergensen T.S."/>
            <person name="Alvarez Arevalo M."/>
            <person name="Sterndorff E.B."/>
            <person name="Faurdal D."/>
            <person name="Vuksanovic O."/>
            <person name="Mourched A.-S."/>
            <person name="Charusanti P."/>
            <person name="Shaw S."/>
            <person name="Blin K."/>
            <person name="Weber T."/>
        </authorList>
    </citation>
    <scope>NUCLEOTIDE SEQUENCE [LARGE SCALE GENOMIC DNA]</scope>
    <source>
        <strain evidence="7 8">NBC 01792</strain>
    </source>
</reference>
<dbReference type="EMBL" id="CP109083">
    <property type="protein sequence ID" value="WSB11204.1"/>
    <property type="molecule type" value="Genomic_DNA"/>
</dbReference>
<evidence type="ECO:0000259" key="6">
    <source>
        <dbReference type="Pfam" id="PF02668"/>
    </source>
</evidence>
<organism evidence="7 8">
    <name type="scientific">Streptomyces cyaneofuscatus</name>
    <dbReference type="NCBI Taxonomy" id="66883"/>
    <lineage>
        <taxon>Bacteria</taxon>
        <taxon>Bacillati</taxon>
        <taxon>Actinomycetota</taxon>
        <taxon>Actinomycetes</taxon>
        <taxon>Kitasatosporales</taxon>
        <taxon>Streptomycetaceae</taxon>
        <taxon>Streptomyces</taxon>
    </lineage>
</organism>
<keyword evidence="2" id="KW-0479">Metal-binding</keyword>
<dbReference type="InterPro" id="IPR053447">
    <property type="entry name" value="Alpha-KG_dependent_hydroxylase"/>
</dbReference>
<feature type="compositionally biased region" description="Low complexity" evidence="5">
    <location>
        <begin position="222"/>
        <end position="240"/>
    </location>
</feature>
<dbReference type="InterPro" id="IPR014503">
    <property type="entry name" value="Clavaminate_syn-like"/>
</dbReference>
<evidence type="ECO:0000313" key="7">
    <source>
        <dbReference type="EMBL" id="WSB11204.1"/>
    </source>
</evidence>
<evidence type="ECO:0000313" key="8">
    <source>
        <dbReference type="Proteomes" id="UP001356428"/>
    </source>
</evidence>
<dbReference type="GO" id="GO:0051213">
    <property type="term" value="F:dioxygenase activity"/>
    <property type="evidence" value="ECO:0007669"/>
    <property type="project" value="UniProtKB-KW"/>
</dbReference>
<dbReference type="Proteomes" id="UP001356428">
    <property type="component" value="Chromosome"/>
</dbReference>
<accession>A0ABZ1F4I8</accession>
<gene>
    <name evidence="7" type="ORF">OG849_30110</name>
</gene>
<evidence type="ECO:0000256" key="1">
    <source>
        <dbReference type="ARBA" id="ARBA00008425"/>
    </source>
</evidence>
<keyword evidence="4" id="KW-0408">Iron</keyword>
<proteinExistence type="inferred from homology"/>
<dbReference type="Gene3D" id="3.60.130.10">
    <property type="entry name" value="Clavaminate synthase-like"/>
    <property type="match status" value="1"/>
</dbReference>
<dbReference type="PIRSF" id="PIRSF019543">
    <property type="entry name" value="Clavaminate_syn"/>
    <property type="match status" value="1"/>
</dbReference>
<dbReference type="RefSeq" id="WP_326702817.1">
    <property type="nucleotide sequence ID" value="NZ_CP109083.1"/>
</dbReference>
<protein>
    <submittedName>
        <fullName evidence="7">TauD/TfdA family dioxygenase</fullName>
    </submittedName>
</protein>
<dbReference type="Pfam" id="PF02668">
    <property type="entry name" value="TauD"/>
    <property type="match status" value="1"/>
</dbReference>
<evidence type="ECO:0000256" key="2">
    <source>
        <dbReference type="ARBA" id="ARBA00022723"/>
    </source>
</evidence>
<dbReference type="InterPro" id="IPR042098">
    <property type="entry name" value="TauD-like_sf"/>
</dbReference>
<evidence type="ECO:0000256" key="5">
    <source>
        <dbReference type="SAM" id="MobiDB-lite"/>
    </source>
</evidence>
<evidence type="ECO:0000256" key="3">
    <source>
        <dbReference type="ARBA" id="ARBA00023002"/>
    </source>
</evidence>
<keyword evidence="3" id="KW-0560">Oxidoreductase</keyword>
<comment type="similarity">
    <text evidence="1">Belongs to the clavaminate synthase family.</text>
</comment>
<dbReference type="SUPFAM" id="SSF51197">
    <property type="entry name" value="Clavaminate synthase-like"/>
    <property type="match status" value="1"/>
</dbReference>